<keyword evidence="1" id="KW-0732">Signal</keyword>
<sequence>MRDLVTRITPIILMLLALAASPAFAQGDPDENPSTRELVELGLQEFREQLNLSDYQWTQVEQILRSGVRQRIAIARRYGLDGTLESIESMDRKQKRRLEKDLKQSRKDTTERMKRFLDKDQYKAFKALQEDLHEAIVARIEAATES</sequence>
<proteinExistence type="predicted"/>
<dbReference type="RefSeq" id="WP_150863982.1">
    <property type="nucleotide sequence ID" value="NZ_VYXP01000005.1"/>
</dbReference>
<feature type="signal peptide" evidence="1">
    <location>
        <begin position="1"/>
        <end position="25"/>
    </location>
</feature>
<name>A0A5N0T8S5_9GAMM</name>
<accession>A0A5N0T8S5</accession>
<protein>
    <recommendedName>
        <fullName evidence="4">Periplasmic heavy metal sensor</fullName>
    </recommendedName>
</protein>
<gene>
    <name evidence="2" type="ORF">F3N42_08395</name>
</gene>
<dbReference type="AlphaFoldDB" id="A0A5N0T8S5"/>
<evidence type="ECO:0000313" key="2">
    <source>
        <dbReference type="EMBL" id="KAA9131332.1"/>
    </source>
</evidence>
<dbReference type="Proteomes" id="UP000325372">
    <property type="component" value="Unassembled WGS sequence"/>
</dbReference>
<dbReference type="EMBL" id="VYXP01000005">
    <property type="protein sequence ID" value="KAA9131332.1"/>
    <property type="molecule type" value="Genomic_DNA"/>
</dbReference>
<feature type="chain" id="PRO_5024343014" description="Periplasmic heavy metal sensor" evidence="1">
    <location>
        <begin position="26"/>
        <end position="146"/>
    </location>
</feature>
<comment type="caution">
    <text evidence="2">The sequence shown here is derived from an EMBL/GenBank/DDBJ whole genome shotgun (WGS) entry which is preliminary data.</text>
</comment>
<organism evidence="2 3">
    <name type="scientific">Marinihelvus fidelis</name>
    <dbReference type="NCBI Taxonomy" id="2613842"/>
    <lineage>
        <taxon>Bacteria</taxon>
        <taxon>Pseudomonadati</taxon>
        <taxon>Pseudomonadota</taxon>
        <taxon>Gammaproteobacteria</taxon>
        <taxon>Chromatiales</taxon>
        <taxon>Wenzhouxiangellaceae</taxon>
        <taxon>Marinihelvus</taxon>
    </lineage>
</organism>
<evidence type="ECO:0008006" key="4">
    <source>
        <dbReference type="Google" id="ProtNLM"/>
    </source>
</evidence>
<keyword evidence="3" id="KW-1185">Reference proteome</keyword>
<evidence type="ECO:0000256" key="1">
    <source>
        <dbReference type="SAM" id="SignalP"/>
    </source>
</evidence>
<evidence type="ECO:0000313" key="3">
    <source>
        <dbReference type="Proteomes" id="UP000325372"/>
    </source>
</evidence>
<reference evidence="2 3" key="1">
    <citation type="submission" date="2019-09" db="EMBL/GenBank/DDBJ databases">
        <title>Wenzhouxiangella sp. Genome sequencing and assembly.</title>
        <authorList>
            <person name="Zhang R."/>
        </authorList>
    </citation>
    <scope>NUCLEOTIDE SEQUENCE [LARGE SCALE GENOMIC DNA]</scope>
    <source>
        <strain evidence="2 3">W260</strain>
    </source>
</reference>